<dbReference type="SUPFAM" id="SSF63825">
    <property type="entry name" value="YWTD domain"/>
    <property type="match status" value="1"/>
</dbReference>
<protein>
    <submittedName>
        <fullName evidence="3">Tripartite motif-containing protein 2-like</fullName>
    </submittedName>
</protein>
<evidence type="ECO:0000313" key="3">
    <source>
        <dbReference type="EMBL" id="KAI6650874.1"/>
    </source>
</evidence>
<reference evidence="3 4" key="1">
    <citation type="journal article" date="2023" name="BMC Biol.">
        <title>The compact genome of the sponge Oopsacas minuta (Hexactinellida) is lacking key metazoan core genes.</title>
        <authorList>
            <person name="Santini S."/>
            <person name="Schenkelaars Q."/>
            <person name="Jourda C."/>
            <person name="Duchesne M."/>
            <person name="Belahbib H."/>
            <person name="Rocher C."/>
            <person name="Selva M."/>
            <person name="Riesgo A."/>
            <person name="Vervoort M."/>
            <person name="Leys S.P."/>
            <person name="Kodjabachian L."/>
            <person name="Le Bivic A."/>
            <person name="Borchiellini C."/>
            <person name="Claverie J.M."/>
            <person name="Renard E."/>
        </authorList>
    </citation>
    <scope>NUCLEOTIDE SEQUENCE [LARGE SCALE GENOMIC DNA]</scope>
    <source>
        <strain evidence="3">SPO-2</strain>
    </source>
</reference>
<dbReference type="PROSITE" id="PS51125">
    <property type="entry name" value="NHL"/>
    <property type="match status" value="1"/>
</dbReference>
<dbReference type="Proteomes" id="UP001165289">
    <property type="component" value="Unassembled WGS sequence"/>
</dbReference>
<dbReference type="InterPro" id="IPR011042">
    <property type="entry name" value="6-blade_b-propeller_TolB-like"/>
</dbReference>
<dbReference type="InterPro" id="IPR001258">
    <property type="entry name" value="NHL_repeat"/>
</dbReference>
<dbReference type="EMBL" id="JAKMXF010000309">
    <property type="protein sequence ID" value="KAI6650874.1"/>
    <property type="molecule type" value="Genomic_DNA"/>
</dbReference>
<gene>
    <name evidence="3" type="ORF">LOD99_5714</name>
</gene>
<keyword evidence="4" id="KW-1185">Reference proteome</keyword>
<dbReference type="Gene3D" id="2.120.10.30">
    <property type="entry name" value="TolB, C-terminal domain"/>
    <property type="match status" value="1"/>
</dbReference>
<proteinExistence type="predicted"/>
<dbReference type="Pfam" id="PF01436">
    <property type="entry name" value="NHL"/>
    <property type="match status" value="1"/>
</dbReference>
<accession>A0AAV7JQX3</accession>
<name>A0AAV7JQX3_9METZ</name>
<evidence type="ECO:0000313" key="4">
    <source>
        <dbReference type="Proteomes" id="UP001165289"/>
    </source>
</evidence>
<evidence type="ECO:0000256" key="1">
    <source>
        <dbReference type="ARBA" id="ARBA00022737"/>
    </source>
</evidence>
<keyword evidence="1" id="KW-0677">Repeat</keyword>
<organism evidence="3 4">
    <name type="scientific">Oopsacas minuta</name>
    <dbReference type="NCBI Taxonomy" id="111878"/>
    <lineage>
        <taxon>Eukaryota</taxon>
        <taxon>Metazoa</taxon>
        <taxon>Porifera</taxon>
        <taxon>Hexactinellida</taxon>
        <taxon>Hexasterophora</taxon>
        <taxon>Lyssacinosida</taxon>
        <taxon>Leucopsacidae</taxon>
        <taxon>Oopsacas</taxon>
    </lineage>
</organism>
<evidence type="ECO:0000256" key="2">
    <source>
        <dbReference type="PROSITE-ProRule" id="PRU00504"/>
    </source>
</evidence>
<feature type="repeat" description="NHL" evidence="2">
    <location>
        <begin position="28"/>
        <end position="72"/>
    </location>
</feature>
<dbReference type="AlphaFoldDB" id="A0AAV7JQX3"/>
<comment type="caution">
    <text evidence="3">The sequence shown here is derived from an EMBL/GenBank/DDBJ whole genome shotgun (WGS) entry which is preliminary data.</text>
</comment>
<sequence>MCLAICRNRVFISQNHCILNYQLDGKFISRVGVPGDGELEFKDPWGITIDKSNGDVYICDVSNNRIQILSENLHYKSQYGKDILTEPVDILPTRDNIFILDGSYSCLHIFNKDLVLQKNIIYRGEGQQVIYPWFFFQFALIIF</sequence>